<dbReference type="Proteomes" id="UP001419268">
    <property type="component" value="Unassembled WGS sequence"/>
</dbReference>
<comment type="caution">
    <text evidence="1">The sequence shown here is derived from an EMBL/GenBank/DDBJ whole genome shotgun (WGS) entry which is preliminary data.</text>
</comment>
<name>A0AAP0Q3Y8_9MAGN</name>
<proteinExistence type="predicted"/>
<evidence type="ECO:0000313" key="1">
    <source>
        <dbReference type="EMBL" id="KAK9166450.1"/>
    </source>
</evidence>
<gene>
    <name evidence="1" type="ORF">Scep_001641</name>
</gene>
<dbReference type="EMBL" id="JBBNAG010000001">
    <property type="protein sequence ID" value="KAK9166450.1"/>
    <property type="molecule type" value="Genomic_DNA"/>
</dbReference>
<protein>
    <submittedName>
        <fullName evidence="1">Uncharacterized protein</fullName>
    </submittedName>
</protein>
<accession>A0AAP0Q3Y8</accession>
<dbReference type="AlphaFoldDB" id="A0AAP0Q3Y8"/>
<sequence>MKNRVNRRISGSLFGSLPEADRRAAEARKRNGEETLSLVSCVEMDVLTSDDNWLDEEKEESIEELKLNFIDISYDYTTSNDKRVEKEVEVTFERSNESQEESKEDQPLVLVKPLPVPCIHVGFYKGVEEKEHLEIFYIVDTFM</sequence>
<organism evidence="1 2">
    <name type="scientific">Stephania cephalantha</name>
    <dbReference type="NCBI Taxonomy" id="152367"/>
    <lineage>
        <taxon>Eukaryota</taxon>
        <taxon>Viridiplantae</taxon>
        <taxon>Streptophyta</taxon>
        <taxon>Embryophyta</taxon>
        <taxon>Tracheophyta</taxon>
        <taxon>Spermatophyta</taxon>
        <taxon>Magnoliopsida</taxon>
        <taxon>Ranunculales</taxon>
        <taxon>Menispermaceae</taxon>
        <taxon>Menispermoideae</taxon>
        <taxon>Cissampelideae</taxon>
        <taxon>Stephania</taxon>
    </lineage>
</organism>
<reference evidence="1 2" key="1">
    <citation type="submission" date="2024-01" db="EMBL/GenBank/DDBJ databases">
        <title>Genome assemblies of Stephania.</title>
        <authorList>
            <person name="Yang L."/>
        </authorList>
    </citation>
    <scope>NUCLEOTIDE SEQUENCE [LARGE SCALE GENOMIC DNA]</scope>
    <source>
        <strain evidence="1">JXDWG</strain>
        <tissue evidence="1">Leaf</tissue>
    </source>
</reference>
<keyword evidence="2" id="KW-1185">Reference proteome</keyword>
<evidence type="ECO:0000313" key="2">
    <source>
        <dbReference type="Proteomes" id="UP001419268"/>
    </source>
</evidence>